<dbReference type="InterPro" id="IPR017451">
    <property type="entry name" value="F-box-assoc_interact_dom"/>
</dbReference>
<organism evidence="2 3">
    <name type="scientific">Eutrema salsugineum</name>
    <name type="common">Saltwater cress</name>
    <name type="synonym">Sisymbrium salsugineum</name>
    <dbReference type="NCBI Taxonomy" id="72664"/>
    <lineage>
        <taxon>Eukaryota</taxon>
        <taxon>Viridiplantae</taxon>
        <taxon>Streptophyta</taxon>
        <taxon>Embryophyta</taxon>
        <taxon>Tracheophyta</taxon>
        <taxon>Spermatophyta</taxon>
        <taxon>Magnoliopsida</taxon>
        <taxon>eudicotyledons</taxon>
        <taxon>Gunneridae</taxon>
        <taxon>Pentapetalae</taxon>
        <taxon>rosids</taxon>
        <taxon>malvids</taxon>
        <taxon>Brassicales</taxon>
        <taxon>Brassicaceae</taxon>
        <taxon>Eutremeae</taxon>
        <taxon>Eutrema</taxon>
    </lineage>
</organism>
<dbReference type="Gramene" id="ESQ38280">
    <property type="protein sequence ID" value="ESQ38280"/>
    <property type="gene ID" value="EUTSA_v10029509mg"/>
</dbReference>
<dbReference type="PANTHER" id="PTHR47993">
    <property type="entry name" value="OS09G0372900 PROTEIN-RELATED"/>
    <property type="match status" value="1"/>
</dbReference>
<keyword evidence="3" id="KW-1185">Reference proteome</keyword>
<reference evidence="2 3" key="1">
    <citation type="journal article" date="2013" name="Front. Plant Sci.">
        <title>The Reference Genome of the Halophytic Plant Eutrema salsugineum.</title>
        <authorList>
            <person name="Yang R."/>
            <person name="Jarvis D.E."/>
            <person name="Chen H."/>
            <person name="Beilstein M.A."/>
            <person name="Grimwood J."/>
            <person name="Jenkins J."/>
            <person name="Shu S."/>
            <person name="Prochnik S."/>
            <person name="Xin M."/>
            <person name="Ma C."/>
            <person name="Schmutz J."/>
            <person name="Wing R.A."/>
            <person name="Mitchell-Olds T."/>
            <person name="Schumaker K.S."/>
            <person name="Wang X."/>
        </authorList>
    </citation>
    <scope>NUCLEOTIDE SEQUENCE [LARGE SCALE GENOMIC DNA]</scope>
</reference>
<dbReference type="NCBIfam" id="TIGR01640">
    <property type="entry name" value="F_box_assoc_1"/>
    <property type="match status" value="1"/>
</dbReference>
<evidence type="ECO:0000259" key="1">
    <source>
        <dbReference type="Pfam" id="PF07734"/>
    </source>
</evidence>
<dbReference type="EMBL" id="KI517537">
    <property type="protein sequence ID" value="ESQ38280.1"/>
    <property type="molecule type" value="Genomic_DNA"/>
</dbReference>
<gene>
    <name evidence="2" type="ORF">EUTSA_v10029509mg</name>
</gene>
<dbReference type="OMA" id="IFEIWIT"/>
<dbReference type="InterPro" id="IPR006527">
    <property type="entry name" value="F-box-assoc_dom_typ1"/>
</dbReference>
<accession>V4KK85</accession>
<name>V4KK85_EUTSA</name>
<evidence type="ECO:0000313" key="3">
    <source>
        <dbReference type="Proteomes" id="UP000030689"/>
    </source>
</evidence>
<dbReference type="AlphaFoldDB" id="V4KK85"/>
<dbReference type="KEGG" id="eus:EUTSA_v10029509mg"/>
<evidence type="ECO:0000313" key="2">
    <source>
        <dbReference type="EMBL" id="ESQ38280.1"/>
    </source>
</evidence>
<dbReference type="STRING" id="72664.V4KK85"/>
<dbReference type="PANTHER" id="PTHR47993:SF37">
    <property type="entry name" value="F-BOX ASSOCIATED UBIQUITINATION EFFECTOR FAMILY PROTEIN"/>
    <property type="match status" value="1"/>
</dbReference>
<protein>
    <recommendedName>
        <fullName evidence="1">F-box associated beta-propeller type 1 domain-containing protein</fullName>
    </recommendedName>
</protein>
<feature type="domain" description="F-box associated beta-propeller type 1" evidence="1">
    <location>
        <begin position="38"/>
        <end position="251"/>
    </location>
</feature>
<sequence length="253" mass="29989">MREVRSTCRTWDSLSKSRSFAKMQIEKTAFATKEGESRMIMLMDDNLYLKSVVFDNDPSIEPKGKLTCLDKQVKISQVFYCEGLLWIKTRYLHKSRYEQSMDLYVYALGYVNKKNRSCRSHKILRFTDDDLCLLQAPGSNFLWYEIYDFDTGLWTTLNVFTPHWRIWFFKLGMTLKGNTYWLASERKPKEEDFEHHIICFDFTRERFGPLLHLPFSAGGNDLVSISCVRKENLAVSLKHMEAWIFEIWITFKS</sequence>
<proteinExistence type="predicted"/>
<dbReference type="InterPro" id="IPR050233">
    <property type="entry name" value="A_thaliana_F-box"/>
</dbReference>
<dbReference type="Pfam" id="PF07734">
    <property type="entry name" value="FBA_1"/>
    <property type="match status" value="1"/>
</dbReference>
<dbReference type="Proteomes" id="UP000030689">
    <property type="component" value="Unassembled WGS sequence"/>
</dbReference>